<accession>A0A261VTF0</accession>
<dbReference type="AlphaFoldDB" id="A0A261VTF0"/>
<dbReference type="Pfam" id="PF00550">
    <property type="entry name" value="PP-binding"/>
    <property type="match status" value="1"/>
</dbReference>
<dbReference type="InterPro" id="IPR009081">
    <property type="entry name" value="PP-bd_ACP"/>
</dbReference>
<evidence type="ECO:0000313" key="3">
    <source>
        <dbReference type="Proteomes" id="UP000216429"/>
    </source>
</evidence>
<gene>
    <name evidence="2" type="ORF">CAL22_02250</name>
</gene>
<protein>
    <submittedName>
        <fullName evidence="2">Acyl carrier protein</fullName>
    </submittedName>
</protein>
<comment type="caution">
    <text evidence="2">The sequence shown here is derived from an EMBL/GenBank/DDBJ whole genome shotgun (WGS) entry which is preliminary data.</text>
</comment>
<sequence>MQKPSLEAFIESFLTACDFVQEVRVTGDTRFDEMADFDSLAMLGVIIMMEAEFGRPVTADKIFALGSVAALHAYAQGEQ</sequence>
<dbReference type="Gene3D" id="1.10.1200.10">
    <property type="entry name" value="ACP-like"/>
    <property type="match status" value="1"/>
</dbReference>
<reference evidence="3" key="1">
    <citation type="submission" date="2017-05" db="EMBL/GenBank/DDBJ databases">
        <title>Complete and WGS of Bordetella genogroups.</title>
        <authorList>
            <person name="Spilker T."/>
            <person name="Lipuma J."/>
        </authorList>
    </citation>
    <scope>NUCLEOTIDE SEQUENCE [LARGE SCALE GENOMIC DNA]</scope>
    <source>
        <strain evidence="3">AU6712</strain>
    </source>
</reference>
<keyword evidence="3" id="KW-1185">Reference proteome</keyword>
<dbReference type="SUPFAM" id="SSF47336">
    <property type="entry name" value="ACP-like"/>
    <property type="match status" value="1"/>
</dbReference>
<evidence type="ECO:0000313" key="2">
    <source>
        <dbReference type="EMBL" id="OZI77388.1"/>
    </source>
</evidence>
<dbReference type="OrthoDB" id="5999171at2"/>
<dbReference type="EMBL" id="NEVU01000001">
    <property type="protein sequence ID" value="OZI77388.1"/>
    <property type="molecule type" value="Genomic_DNA"/>
</dbReference>
<name>A0A261VTF0_9BORD</name>
<proteinExistence type="predicted"/>
<dbReference type="InterPro" id="IPR036736">
    <property type="entry name" value="ACP-like_sf"/>
</dbReference>
<feature type="domain" description="Carrier" evidence="1">
    <location>
        <begin position="22"/>
        <end position="74"/>
    </location>
</feature>
<organism evidence="2 3">
    <name type="scientific">Bordetella genomosp. 12</name>
    <dbReference type="NCBI Taxonomy" id="463035"/>
    <lineage>
        <taxon>Bacteria</taxon>
        <taxon>Pseudomonadati</taxon>
        <taxon>Pseudomonadota</taxon>
        <taxon>Betaproteobacteria</taxon>
        <taxon>Burkholderiales</taxon>
        <taxon>Alcaligenaceae</taxon>
        <taxon>Bordetella</taxon>
    </lineage>
</organism>
<evidence type="ECO:0000259" key="1">
    <source>
        <dbReference type="Pfam" id="PF00550"/>
    </source>
</evidence>
<dbReference type="Proteomes" id="UP000216429">
    <property type="component" value="Unassembled WGS sequence"/>
</dbReference>
<dbReference type="RefSeq" id="WP_094809962.1">
    <property type="nucleotide sequence ID" value="NZ_NEVU01000001.1"/>
</dbReference>